<feature type="compositionally biased region" description="Polar residues" evidence="8">
    <location>
        <begin position="451"/>
        <end position="468"/>
    </location>
</feature>
<protein>
    <submittedName>
        <fullName evidence="12">Uncharacterized protein</fullName>
    </submittedName>
</protein>
<dbReference type="GO" id="GO:0015074">
    <property type="term" value="P:DNA integration"/>
    <property type="evidence" value="ECO:0007669"/>
    <property type="project" value="InterPro"/>
</dbReference>
<dbReference type="InterPro" id="IPR041588">
    <property type="entry name" value="Integrase_H2C2"/>
</dbReference>
<dbReference type="SUPFAM" id="SSF53098">
    <property type="entry name" value="Ribonuclease H-like"/>
    <property type="match status" value="2"/>
</dbReference>
<feature type="domain" description="Integrase catalytic" evidence="11">
    <location>
        <begin position="1950"/>
        <end position="2111"/>
    </location>
</feature>
<keyword evidence="7" id="KW-0233">DNA recombination</keyword>
<dbReference type="Gene3D" id="3.30.70.270">
    <property type="match status" value="2"/>
</dbReference>
<name>A0AAV5KHJ7_9ROSI</name>
<dbReference type="SUPFAM" id="SSF50630">
    <property type="entry name" value="Acid proteases"/>
    <property type="match status" value="1"/>
</dbReference>
<feature type="compositionally biased region" description="Pro residues" evidence="8">
    <location>
        <begin position="555"/>
        <end position="564"/>
    </location>
</feature>
<keyword evidence="6 9" id="KW-0472">Membrane</keyword>
<evidence type="ECO:0000313" key="13">
    <source>
        <dbReference type="Proteomes" id="UP001054252"/>
    </source>
</evidence>
<dbReference type="Gene3D" id="3.10.10.10">
    <property type="entry name" value="HIV Type 1 Reverse Transcriptase, subunit A, domain 1"/>
    <property type="match status" value="1"/>
</dbReference>
<feature type="region of interest" description="Disordered" evidence="8">
    <location>
        <begin position="914"/>
        <end position="942"/>
    </location>
</feature>
<feature type="domain" description="RNase H type-1" evidence="10">
    <location>
        <begin position="1666"/>
        <end position="1795"/>
    </location>
</feature>
<dbReference type="SUPFAM" id="SSF56672">
    <property type="entry name" value="DNA/RNA polymerases"/>
    <property type="match status" value="1"/>
</dbReference>
<dbReference type="GO" id="GO:0003676">
    <property type="term" value="F:nucleic acid binding"/>
    <property type="evidence" value="ECO:0007669"/>
    <property type="project" value="InterPro"/>
</dbReference>
<dbReference type="Pfam" id="PF00665">
    <property type="entry name" value="rve"/>
    <property type="match status" value="1"/>
</dbReference>
<dbReference type="InterPro" id="IPR041577">
    <property type="entry name" value="RT_RNaseH_2"/>
</dbReference>
<dbReference type="GO" id="GO:0006865">
    <property type="term" value="P:amino acid transport"/>
    <property type="evidence" value="ECO:0007669"/>
    <property type="project" value="UniProtKB-KW"/>
</dbReference>
<feature type="compositionally biased region" description="Acidic residues" evidence="8">
    <location>
        <begin position="1163"/>
        <end position="1173"/>
    </location>
</feature>
<evidence type="ECO:0000256" key="6">
    <source>
        <dbReference type="ARBA" id="ARBA00023136"/>
    </source>
</evidence>
<feature type="transmembrane region" description="Helical" evidence="9">
    <location>
        <begin position="350"/>
        <end position="367"/>
    </location>
</feature>
<evidence type="ECO:0000256" key="4">
    <source>
        <dbReference type="ARBA" id="ARBA00022970"/>
    </source>
</evidence>
<feature type="region of interest" description="Disordered" evidence="8">
    <location>
        <begin position="777"/>
        <end position="834"/>
    </location>
</feature>
<proteinExistence type="predicted"/>
<evidence type="ECO:0000256" key="2">
    <source>
        <dbReference type="ARBA" id="ARBA00022448"/>
    </source>
</evidence>
<dbReference type="GO" id="GO:0016020">
    <property type="term" value="C:membrane"/>
    <property type="evidence" value="ECO:0007669"/>
    <property type="project" value="UniProtKB-SubCell"/>
</dbReference>
<dbReference type="Pfam" id="PF00078">
    <property type="entry name" value="RVT_1"/>
    <property type="match status" value="1"/>
</dbReference>
<keyword evidence="2" id="KW-0813">Transport</keyword>
<dbReference type="Pfam" id="PF17921">
    <property type="entry name" value="Integrase_H2C2"/>
    <property type="match status" value="1"/>
</dbReference>
<dbReference type="Pfam" id="PF03732">
    <property type="entry name" value="Retrotrans_gag"/>
    <property type="match status" value="1"/>
</dbReference>
<dbReference type="CDD" id="cd01647">
    <property type="entry name" value="RT_LTR"/>
    <property type="match status" value="1"/>
</dbReference>
<feature type="transmembrane region" description="Helical" evidence="9">
    <location>
        <begin position="166"/>
        <end position="184"/>
    </location>
</feature>
<dbReference type="InterPro" id="IPR002156">
    <property type="entry name" value="RNaseH_domain"/>
</dbReference>
<dbReference type="InterPro" id="IPR012337">
    <property type="entry name" value="RNaseH-like_sf"/>
</dbReference>
<feature type="transmembrane region" description="Helical" evidence="9">
    <location>
        <begin position="132"/>
        <end position="154"/>
    </location>
</feature>
<gene>
    <name evidence="12" type="ORF">SLEP1_g33695</name>
</gene>
<evidence type="ECO:0000256" key="3">
    <source>
        <dbReference type="ARBA" id="ARBA00022692"/>
    </source>
</evidence>
<keyword evidence="5 9" id="KW-1133">Transmembrane helix</keyword>
<feature type="compositionally biased region" description="Basic residues" evidence="8">
    <location>
        <begin position="2180"/>
        <end position="2190"/>
    </location>
</feature>
<feature type="compositionally biased region" description="Low complexity" evidence="8">
    <location>
        <begin position="439"/>
        <end position="448"/>
    </location>
</feature>
<dbReference type="InterPro" id="IPR013057">
    <property type="entry name" value="AA_transpt_TM"/>
</dbReference>
<evidence type="ECO:0000256" key="5">
    <source>
        <dbReference type="ARBA" id="ARBA00022989"/>
    </source>
</evidence>
<dbReference type="PROSITE" id="PS50879">
    <property type="entry name" value="RNASE_H_1"/>
    <property type="match status" value="1"/>
</dbReference>
<dbReference type="InterPro" id="IPR021109">
    <property type="entry name" value="Peptidase_aspartic_dom_sf"/>
</dbReference>
<keyword evidence="4" id="KW-0029">Amino-acid transport</keyword>
<feature type="region of interest" description="Disordered" evidence="8">
    <location>
        <begin position="2164"/>
        <end position="2190"/>
    </location>
</feature>
<feature type="compositionally biased region" description="Basic and acidic residues" evidence="8">
    <location>
        <begin position="777"/>
        <end position="796"/>
    </location>
</feature>
<feature type="compositionally biased region" description="Pro residues" evidence="8">
    <location>
        <begin position="1127"/>
        <end position="1136"/>
    </location>
</feature>
<comment type="caution">
    <text evidence="12">The sequence shown here is derived from an EMBL/GenBank/DDBJ whole genome shotgun (WGS) entry which is preliminary data.</text>
</comment>
<dbReference type="Pfam" id="PF01490">
    <property type="entry name" value="Aa_trans"/>
    <property type="match status" value="1"/>
</dbReference>
<evidence type="ECO:0000256" key="9">
    <source>
        <dbReference type="SAM" id="Phobius"/>
    </source>
</evidence>
<feature type="region of interest" description="Disordered" evidence="8">
    <location>
        <begin position="1119"/>
        <end position="1181"/>
    </location>
</feature>
<dbReference type="InterPro" id="IPR036397">
    <property type="entry name" value="RNaseH_sf"/>
</dbReference>
<dbReference type="InterPro" id="IPR001584">
    <property type="entry name" value="Integrase_cat-core"/>
</dbReference>
<dbReference type="InterPro" id="IPR043128">
    <property type="entry name" value="Rev_trsase/Diguanyl_cyclase"/>
</dbReference>
<feature type="compositionally biased region" description="Polar residues" evidence="8">
    <location>
        <begin position="817"/>
        <end position="834"/>
    </location>
</feature>
<dbReference type="PANTHER" id="PTHR48475:SF2">
    <property type="entry name" value="RIBONUCLEASE H"/>
    <property type="match status" value="1"/>
</dbReference>
<feature type="region of interest" description="Disordered" evidence="8">
    <location>
        <begin position="520"/>
        <end position="570"/>
    </location>
</feature>
<evidence type="ECO:0000259" key="11">
    <source>
        <dbReference type="PROSITE" id="PS50994"/>
    </source>
</evidence>
<dbReference type="PROSITE" id="PS50994">
    <property type="entry name" value="INTEGRASE"/>
    <property type="match status" value="1"/>
</dbReference>
<keyword evidence="13" id="KW-1185">Reference proteome</keyword>
<feature type="transmembrane region" description="Helical" evidence="9">
    <location>
        <begin position="261"/>
        <end position="284"/>
    </location>
</feature>
<dbReference type="EMBL" id="BPVZ01000064">
    <property type="protein sequence ID" value="GKV24034.1"/>
    <property type="molecule type" value="Genomic_DNA"/>
</dbReference>
<feature type="region of interest" description="Disordered" evidence="8">
    <location>
        <begin position="582"/>
        <end position="604"/>
    </location>
</feature>
<reference evidence="12 13" key="1">
    <citation type="journal article" date="2021" name="Commun. Biol.">
        <title>The genome of Shorea leprosula (Dipterocarpaceae) highlights the ecological relevance of drought in aseasonal tropical rainforests.</title>
        <authorList>
            <person name="Ng K.K.S."/>
            <person name="Kobayashi M.J."/>
            <person name="Fawcett J.A."/>
            <person name="Hatakeyama M."/>
            <person name="Paape T."/>
            <person name="Ng C.H."/>
            <person name="Ang C.C."/>
            <person name="Tnah L.H."/>
            <person name="Lee C.T."/>
            <person name="Nishiyama T."/>
            <person name="Sese J."/>
            <person name="O'Brien M.J."/>
            <person name="Copetti D."/>
            <person name="Mohd Noor M.I."/>
            <person name="Ong R.C."/>
            <person name="Putra M."/>
            <person name="Sireger I.Z."/>
            <person name="Indrioko S."/>
            <person name="Kosugi Y."/>
            <person name="Izuno A."/>
            <person name="Isagi Y."/>
            <person name="Lee S.L."/>
            <person name="Shimizu K.K."/>
        </authorList>
    </citation>
    <scope>NUCLEOTIDE SEQUENCE [LARGE SCALE GENOMIC DNA]</scope>
    <source>
        <strain evidence="12">214</strain>
    </source>
</reference>
<accession>A0AAV5KHJ7</accession>
<evidence type="ECO:0000256" key="7">
    <source>
        <dbReference type="ARBA" id="ARBA00023172"/>
    </source>
</evidence>
<evidence type="ECO:0000256" key="8">
    <source>
        <dbReference type="SAM" id="MobiDB-lite"/>
    </source>
</evidence>
<dbReference type="CDD" id="cd00303">
    <property type="entry name" value="retropepsin_like"/>
    <property type="match status" value="1"/>
</dbReference>
<organism evidence="12 13">
    <name type="scientific">Rubroshorea leprosula</name>
    <dbReference type="NCBI Taxonomy" id="152421"/>
    <lineage>
        <taxon>Eukaryota</taxon>
        <taxon>Viridiplantae</taxon>
        <taxon>Streptophyta</taxon>
        <taxon>Embryophyta</taxon>
        <taxon>Tracheophyta</taxon>
        <taxon>Spermatophyta</taxon>
        <taxon>Magnoliopsida</taxon>
        <taxon>eudicotyledons</taxon>
        <taxon>Gunneridae</taxon>
        <taxon>Pentapetalae</taxon>
        <taxon>rosids</taxon>
        <taxon>malvids</taxon>
        <taxon>Malvales</taxon>
        <taxon>Dipterocarpaceae</taxon>
        <taxon>Rubroshorea</taxon>
    </lineage>
</organism>
<dbReference type="CDD" id="cd09279">
    <property type="entry name" value="RNase_HI_like"/>
    <property type="match status" value="1"/>
</dbReference>
<feature type="transmembrane region" description="Helical" evidence="9">
    <location>
        <begin position="73"/>
        <end position="95"/>
    </location>
</feature>
<evidence type="ECO:0000313" key="12">
    <source>
        <dbReference type="EMBL" id="GKV24034.1"/>
    </source>
</evidence>
<dbReference type="InterPro" id="IPR043502">
    <property type="entry name" value="DNA/RNA_pol_sf"/>
</dbReference>
<keyword evidence="3 9" id="KW-0812">Transmembrane</keyword>
<feature type="region of interest" description="Disordered" evidence="8">
    <location>
        <begin position="414"/>
        <end position="484"/>
    </location>
</feature>
<dbReference type="Proteomes" id="UP001054252">
    <property type="component" value="Unassembled WGS sequence"/>
</dbReference>
<dbReference type="PANTHER" id="PTHR48475">
    <property type="entry name" value="RIBONUCLEASE H"/>
    <property type="match status" value="1"/>
</dbReference>
<dbReference type="GO" id="GO:0004523">
    <property type="term" value="F:RNA-DNA hybrid ribonuclease activity"/>
    <property type="evidence" value="ECO:0007669"/>
    <property type="project" value="InterPro"/>
</dbReference>
<feature type="compositionally biased region" description="Basic and acidic residues" evidence="8">
    <location>
        <begin position="1149"/>
        <end position="1158"/>
    </location>
</feature>
<dbReference type="GO" id="GO:0006310">
    <property type="term" value="P:DNA recombination"/>
    <property type="evidence" value="ECO:0007669"/>
    <property type="project" value="UniProtKB-KW"/>
</dbReference>
<dbReference type="Gene3D" id="3.10.20.370">
    <property type="match status" value="1"/>
</dbReference>
<feature type="transmembrane region" description="Helical" evidence="9">
    <location>
        <begin position="306"/>
        <end position="330"/>
    </location>
</feature>
<dbReference type="Pfam" id="PF13456">
    <property type="entry name" value="RVT_3"/>
    <property type="match status" value="1"/>
</dbReference>
<dbReference type="Pfam" id="PF17919">
    <property type="entry name" value="RT_RNaseH_2"/>
    <property type="match status" value="1"/>
</dbReference>
<sequence length="2190" mass="246535">MATDKVVEAVIVGNYVEMETEGKPKGMKSKLSKFLWHGGSAYDAWFSCASNQVAQVLLTLPYSFSQLGMVSGILFQLFYGLLGSWTAYLISILYVEYRTRKEREKVDFRNHVIQWFEVLDGLLGKHWRNVGLAFNCTFLLFGSVIQLIACASNIYYINDNLDKRTWTYIFGACCATTVFIPSFHNYRIWSFLGLLMTTYTAWYLTVASLLHGQVEGVKHSGPTKLVLYFTGATNILYTFGGHAVTVEIMHAMWKPQKFKAIYLLATLYVLTLTLPSAAAVYWAFGDMLLNHSNAFSLLPRSPWRDMAVILMLIHQFITFGFACTPLYFVWEKAIGMHECKSLCKRAAARLPVVIPIWFLAIIFPFFGPINSTVGSLLVSFTVYIIPALAHIFTFKSATAREDLKDTQQLHWRRLWESEQKSSPKAKMVHTRATQRESPPRGQGRGQPPSVNPMSQNTLVVAPQHQQTEGVGEHKPQYPSAVPSDPVTAQLNAMQQQFGVFQLVLAQLLARDNPADPLIHLLNPAPPVAPQPAQQPANSPVRSAAPIASQAQSHIPPQPQNPPQPAASDVSRRLDNLEKLLAENKNPQSQVPPIPTSIPTPLNTKITQEPYPPGFRMPMFETYDGTKDPDDHLHAFFSIMQAQNASDALMCKMFPSTLRGNARTWYHTLRPNSINTYAELATFFATKFSSRRVIKKTTPELMRITQREGESLKNYMNRFNDAMLEVNAFDEAVGVTAVIQGLNHDRFRDNLIKNTPTTFDEVNQRSLKFIKAEEYVLSKPQPPKEARAPTWRDESQSRKKFKPTQNRGPIPVPKLDRPTSSTPQTRPMPPSWTSFTIPRSQILMQIKNKMEMRRPHPIQSPAASRDHTRYCDFHQDHGHTTEECKSLKSELESLARKGMLNEYIQNRNLPKFVKEQGQAQGSRAPNNRDGVGYQQTPPPLPPPSRVIHMITGGPEAGGTSSKQQKLYVREGVVTPHNDPLVTSVIINNCEVQRVLIDTGSAPDIMYYHCFESLGLDPALLQKYDGPIYGFNNQPVPVEGVLRLNVAFGSGRTYVTPTVRFLVVKMPSSFNLVIGRPTLTEIRAIVSPPHLCMKFPTPMGIATLRGNQEAARHCYMTSVARSRRNKEVLPPPEAPQPEAPNTQQVMGVELPDNRPEDDPRATPVEEVEEVQLDDNDPSKKTQIGTKLTPTEKEELVGFLKVNKDVFAWTSADMPGIPTSVAVHKLTTNPLRKPVAQKRRLFGGERLAAIKEEVKNLLQAGFIRRVDYCEWIANPVMVKKSNGKWRMCIDYTNLNDACPKDYHPMPSIDKLVEAASGNERLSLLDAYSGYHQVRMAPEDEVKTSFYAGDEIYCYVMMPFGLKNAGATYQKMVTIVFRAQIGRNLEVYVDDIVVKSSRAEDHLTDLAETFNNLRRYGMKLNPAKCTFGVESGKFLGFMVSRRGIEVNPEKIKAIEEMKPPRSTKDVQRLAGRVAALHKFISKSADKCLPFFKVLRTAAQKDEAGKPQKFNWTTECQVAFDELKAYLSSPPLLTKAQEGEILYLYLGISDTAVSSVLVREMGKQQQPVYYASKVLQGAEQRYSIAEKAALAVVVTARKLRPYFQSHSIIVMTDQPLRQILQKPECSGRLIKWAVELGEFQIAFQQRSTIRAQALADFVVECTSNQVEPNSEAETWTLYVDGSSNNKGSGAGVVLTGPDGFRSEHALKFNFQATNNVAEYEALLLGLRLAAELKVKRLQIYSDSQLVVNQINSMCEVIDPVLARYVAAVSNLRNHFEKFQLTQIPREENEHADSLSKLASKNSREAKSVYIEILNEPSFQTSGVMEVSIDLDAPSWTDPIREYLLNGTVPGDKQEEMKLRRKASRYTLVGDILYKRSYSLPLLRCLTPYEAEYALREVHEGVCGNHVGARTLAHKVLRQGYYWPNMQEDAKKFVQRCQKCQFFAHLTHQPAEELTSLTAPWPFAQWGIDLLGPFVKAVGGATHLVVAVDYFTKWVEAKPLSCLTSRRIEDFLFTSVICRYGIPNRIIADNGPQFNCNSFRDFCSSYGIKLVFTSVYHPEANGMVESVNKAILEGIKPRLDQLKTKWVDKLNNVLWAYRTTSRTATGETPYHLAFGTEAVIPVEIGVPSLRISHFEPAQNERLLRENLDFLDEKSWAHRVRNPIWQASTKLGRPLHCNRGPAPRGIHSPRRRGQKGA</sequence>
<dbReference type="InterPro" id="IPR000477">
    <property type="entry name" value="RT_dom"/>
</dbReference>
<evidence type="ECO:0000259" key="10">
    <source>
        <dbReference type="PROSITE" id="PS50879"/>
    </source>
</evidence>
<feature type="transmembrane region" description="Helical" evidence="9">
    <location>
        <begin position="226"/>
        <end position="249"/>
    </location>
</feature>
<feature type="transmembrane region" description="Helical" evidence="9">
    <location>
        <begin position="191"/>
        <end position="214"/>
    </location>
</feature>
<dbReference type="InterPro" id="IPR005162">
    <property type="entry name" value="Retrotrans_gag_dom"/>
</dbReference>
<comment type="subcellular location">
    <subcellularLocation>
        <location evidence="1">Membrane</location>
    </subcellularLocation>
</comment>
<evidence type="ECO:0000256" key="1">
    <source>
        <dbReference type="ARBA" id="ARBA00004370"/>
    </source>
</evidence>
<dbReference type="Gene3D" id="2.40.70.10">
    <property type="entry name" value="Acid Proteases"/>
    <property type="match status" value="1"/>
</dbReference>
<dbReference type="Gene3D" id="1.10.340.70">
    <property type="match status" value="1"/>
</dbReference>
<dbReference type="Gene3D" id="3.30.420.10">
    <property type="entry name" value="Ribonuclease H-like superfamily/Ribonuclease H"/>
    <property type="match status" value="2"/>
</dbReference>